<reference evidence="1 2" key="1">
    <citation type="journal article" date="2021" name="Elife">
        <title>Chloroplast acquisition without the gene transfer in kleptoplastic sea slugs, Plakobranchus ocellatus.</title>
        <authorList>
            <person name="Maeda T."/>
            <person name="Takahashi S."/>
            <person name="Yoshida T."/>
            <person name="Shimamura S."/>
            <person name="Takaki Y."/>
            <person name="Nagai Y."/>
            <person name="Toyoda A."/>
            <person name="Suzuki Y."/>
            <person name="Arimoto A."/>
            <person name="Ishii H."/>
            <person name="Satoh N."/>
            <person name="Nishiyama T."/>
            <person name="Hasebe M."/>
            <person name="Maruyama T."/>
            <person name="Minagawa J."/>
            <person name="Obokata J."/>
            <person name="Shigenobu S."/>
        </authorList>
    </citation>
    <scope>NUCLEOTIDE SEQUENCE [LARGE SCALE GENOMIC DNA]</scope>
</reference>
<keyword evidence="2" id="KW-1185">Reference proteome</keyword>
<organism evidence="1 2">
    <name type="scientific">Plakobranchus ocellatus</name>
    <dbReference type="NCBI Taxonomy" id="259542"/>
    <lineage>
        <taxon>Eukaryota</taxon>
        <taxon>Metazoa</taxon>
        <taxon>Spiralia</taxon>
        <taxon>Lophotrochozoa</taxon>
        <taxon>Mollusca</taxon>
        <taxon>Gastropoda</taxon>
        <taxon>Heterobranchia</taxon>
        <taxon>Euthyneura</taxon>
        <taxon>Panpulmonata</taxon>
        <taxon>Sacoglossa</taxon>
        <taxon>Placobranchoidea</taxon>
        <taxon>Plakobranchidae</taxon>
        <taxon>Plakobranchus</taxon>
    </lineage>
</organism>
<evidence type="ECO:0000313" key="1">
    <source>
        <dbReference type="EMBL" id="GFO31635.1"/>
    </source>
</evidence>
<proteinExistence type="predicted"/>
<protein>
    <submittedName>
        <fullName evidence="1">Uncharacterized protein</fullName>
    </submittedName>
</protein>
<dbReference type="Proteomes" id="UP000735302">
    <property type="component" value="Unassembled WGS sequence"/>
</dbReference>
<comment type="caution">
    <text evidence="1">The sequence shown here is derived from an EMBL/GenBank/DDBJ whole genome shotgun (WGS) entry which is preliminary data.</text>
</comment>
<accession>A0AAV4CJ74</accession>
<evidence type="ECO:0000313" key="2">
    <source>
        <dbReference type="Proteomes" id="UP000735302"/>
    </source>
</evidence>
<sequence length="148" mass="16467">MLGLVTVKHQIISLRCGVVQQGETMPGLVTVKQRIISLRCGVVQQGETMPGFVAVLFPKFISESRDNNDKPELGSQTFTCAIPSGFLSLSRPSRQFKNRSCHTIVIVEPRILLSQSLVNSLLDLLIRISLKVTPAPMPCYDERKKWTS</sequence>
<gene>
    <name evidence="1" type="ORF">PoB_005814000</name>
</gene>
<name>A0AAV4CJ74_9GAST</name>
<dbReference type="AlphaFoldDB" id="A0AAV4CJ74"/>
<dbReference type="EMBL" id="BLXT01006411">
    <property type="protein sequence ID" value="GFO31635.1"/>
    <property type="molecule type" value="Genomic_DNA"/>
</dbReference>